<name>A0A6V7TCL0_PLAVN</name>
<feature type="domain" description="EF-hand" evidence="15">
    <location>
        <begin position="95"/>
        <end position="130"/>
    </location>
</feature>
<feature type="domain" description="EF-hand" evidence="15">
    <location>
        <begin position="168"/>
        <end position="203"/>
    </location>
</feature>
<feature type="active site" description="O-(5'-phospho-DNA)-tyrosine intermediate" evidence="13">
    <location>
        <position position="281"/>
    </location>
</feature>
<dbReference type="AlphaFoldDB" id="A0A6V7TCL0"/>
<protein>
    <submittedName>
        <fullName evidence="16">Topoisomerase, putative</fullName>
    </submittedName>
</protein>
<organism evidence="16 17">
    <name type="scientific">Plasmodium vinckei petteri</name>
    <dbReference type="NCBI Taxonomy" id="138298"/>
    <lineage>
        <taxon>Eukaryota</taxon>
        <taxon>Sar</taxon>
        <taxon>Alveolata</taxon>
        <taxon>Apicomplexa</taxon>
        <taxon>Aconoidasida</taxon>
        <taxon>Haemosporida</taxon>
        <taxon>Plasmodiidae</taxon>
        <taxon>Plasmodium</taxon>
        <taxon>Plasmodium (Vinckeia)</taxon>
    </lineage>
</organism>
<evidence type="ECO:0000256" key="1">
    <source>
        <dbReference type="ARBA" id="ARBA00000185"/>
    </source>
</evidence>
<dbReference type="InterPro" id="IPR034136">
    <property type="entry name" value="TOPRIM_Topo6A/Spo11"/>
</dbReference>
<sequence>MPRFMPYFLFLYILVGKIGIVARLMITRKSDIVSFTPRPITNRPISSNRRRGRNEITEEQKNEIKEAFDLFDTEKTGKIDYHELKVAIRALGFDIKKADVLELMREYDKTNSGYIDYNDFLDIMTQKISDRDPTEEIIKAFKLFDDDDTGKISLKNLRRVSRELGENLSDDELQAMIDEFDKDMDGEISQEEFLIFSSKMMKYNATDKEKIFEAIEDFVLYIISWLLNINVDIFKNDPNKKYSSSILDKKLIKLSRIVSVVELINNMIIQNKSCTQREIYYKLYNIFNEQCQTNRHIKDVCAILGFPRSSLNIYASEKGCIAGLLTLKKRGEILNISNMEYGLMINDNLLNVDKVESLAHYILVVEKYSLYQKLCEKKMWNILPLILITGKGFPDYATRKIIFDLVNLFHLECVYVGDYDPYGIRIYLSYKEGCKNNQNAIYPCKDIKWVGMCSEDVNYFPKESLLSLSMKEKHVIQNLLNDKNLYYNSKLRTEISEMNEKNIKFEIEAFEYVGMEFFVKNYLIRKILRKEWLQ</sequence>
<evidence type="ECO:0000256" key="6">
    <source>
        <dbReference type="ARBA" id="ARBA00022837"/>
    </source>
</evidence>
<dbReference type="GO" id="GO:0004674">
    <property type="term" value="F:protein serine/threonine kinase activity"/>
    <property type="evidence" value="ECO:0007669"/>
    <property type="project" value="UniProtKB-EC"/>
</dbReference>
<keyword evidence="14" id="KW-0472">Membrane</keyword>
<comment type="catalytic activity">
    <reaction evidence="12">
        <text>L-seryl-[protein] + ATP = O-phospho-L-seryl-[protein] + ADP + H(+)</text>
        <dbReference type="Rhea" id="RHEA:17989"/>
        <dbReference type="Rhea" id="RHEA-COMP:9863"/>
        <dbReference type="Rhea" id="RHEA-COMP:11604"/>
        <dbReference type="ChEBI" id="CHEBI:15378"/>
        <dbReference type="ChEBI" id="CHEBI:29999"/>
        <dbReference type="ChEBI" id="CHEBI:30616"/>
        <dbReference type="ChEBI" id="CHEBI:83421"/>
        <dbReference type="ChEBI" id="CHEBI:456216"/>
        <dbReference type="EC" id="2.7.11.1"/>
    </reaction>
</comment>
<dbReference type="InterPro" id="IPR036078">
    <property type="entry name" value="Spo11/TopoVI_A_sf"/>
</dbReference>
<evidence type="ECO:0000256" key="9">
    <source>
        <dbReference type="ARBA" id="ARBA00023125"/>
    </source>
</evidence>
<evidence type="ECO:0000256" key="13">
    <source>
        <dbReference type="PROSITE-ProRule" id="PRU01385"/>
    </source>
</evidence>
<dbReference type="PANTHER" id="PTHR10848">
    <property type="entry name" value="MEIOTIC RECOMBINATION PROTEIN SPO11"/>
    <property type="match status" value="1"/>
</dbReference>
<evidence type="ECO:0000256" key="14">
    <source>
        <dbReference type="SAM" id="Phobius"/>
    </source>
</evidence>
<dbReference type="Gene3D" id="1.10.238.10">
    <property type="entry name" value="EF-hand"/>
    <property type="match status" value="2"/>
</dbReference>
<dbReference type="InterPro" id="IPR013049">
    <property type="entry name" value="Spo11/TopoVI_A_N"/>
</dbReference>
<evidence type="ECO:0000256" key="11">
    <source>
        <dbReference type="ARBA" id="ARBA00047899"/>
    </source>
</evidence>
<dbReference type="Gene3D" id="3.40.1360.10">
    <property type="match status" value="1"/>
</dbReference>
<dbReference type="FunFam" id="1.10.238.10:FF:000301">
    <property type="entry name" value="EF-hand calcium-binding protein"/>
    <property type="match status" value="1"/>
</dbReference>
<evidence type="ECO:0000256" key="7">
    <source>
        <dbReference type="ARBA" id="ARBA00022842"/>
    </source>
</evidence>
<dbReference type="GO" id="GO:0042138">
    <property type="term" value="P:meiotic DNA double-strand break formation"/>
    <property type="evidence" value="ECO:0007669"/>
    <property type="project" value="TreeGrafter"/>
</dbReference>
<dbReference type="InterPro" id="IPR002048">
    <property type="entry name" value="EF_hand_dom"/>
</dbReference>
<keyword evidence="17" id="KW-1185">Reference proteome</keyword>
<proteinExistence type="inferred from homology"/>
<dbReference type="PANTHER" id="PTHR10848:SF0">
    <property type="entry name" value="MEIOTIC RECOMBINATION PROTEIN SPO11"/>
    <property type="match status" value="1"/>
</dbReference>
<dbReference type="InterPro" id="IPR011992">
    <property type="entry name" value="EF-hand-dom_pair"/>
</dbReference>
<keyword evidence="8 13" id="KW-0799">Topoisomerase</keyword>
<keyword evidence="14" id="KW-1133">Transmembrane helix</keyword>
<evidence type="ECO:0000256" key="12">
    <source>
        <dbReference type="ARBA" id="ARBA00048679"/>
    </source>
</evidence>
<evidence type="ECO:0000259" key="15">
    <source>
        <dbReference type="PROSITE" id="PS50222"/>
    </source>
</evidence>
<dbReference type="PROSITE" id="PS50222">
    <property type="entry name" value="EF_HAND_2"/>
    <property type="match status" value="4"/>
</dbReference>
<comment type="cofactor">
    <cofactor evidence="2">
        <name>Mg(2+)</name>
        <dbReference type="ChEBI" id="CHEBI:18420"/>
    </cofactor>
</comment>
<evidence type="ECO:0000313" key="17">
    <source>
        <dbReference type="Proteomes" id="UP000515268"/>
    </source>
</evidence>
<keyword evidence="7" id="KW-0460">Magnesium</keyword>
<dbReference type="Gene3D" id="1.10.10.10">
    <property type="entry name" value="Winged helix-like DNA-binding domain superfamily/Winged helix DNA-binding domain"/>
    <property type="match status" value="1"/>
</dbReference>
<dbReference type="SUPFAM" id="SSF56726">
    <property type="entry name" value="DNA topoisomerase IV, alpha subunit"/>
    <property type="match status" value="1"/>
</dbReference>
<dbReference type="InterPro" id="IPR018247">
    <property type="entry name" value="EF_Hand_1_Ca_BS"/>
</dbReference>
<dbReference type="GO" id="GO:0000706">
    <property type="term" value="P:meiotic DNA double-strand break processing"/>
    <property type="evidence" value="ECO:0007669"/>
    <property type="project" value="TreeGrafter"/>
</dbReference>
<dbReference type="FunFam" id="1.10.238.10:FF:000077">
    <property type="entry name" value="Centrin 1"/>
    <property type="match status" value="1"/>
</dbReference>
<dbReference type="GO" id="GO:0007131">
    <property type="term" value="P:reciprocal meiotic recombination"/>
    <property type="evidence" value="ECO:0007669"/>
    <property type="project" value="TreeGrafter"/>
</dbReference>
<dbReference type="InterPro" id="IPR036388">
    <property type="entry name" value="WH-like_DNA-bd_sf"/>
</dbReference>
<dbReference type="Pfam" id="PF13499">
    <property type="entry name" value="EF-hand_7"/>
    <property type="match status" value="2"/>
</dbReference>
<dbReference type="GO" id="GO:0003677">
    <property type="term" value="F:DNA binding"/>
    <property type="evidence" value="ECO:0007669"/>
    <property type="project" value="UniProtKB-UniRule"/>
</dbReference>
<dbReference type="PROSITE" id="PS52041">
    <property type="entry name" value="TOPO_IIB"/>
    <property type="match status" value="1"/>
</dbReference>
<dbReference type="EMBL" id="LR865418">
    <property type="protein sequence ID" value="CAD2112017.1"/>
    <property type="molecule type" value="Genomic_DNA"/>
</dbReference>
<evidence type="ECO:0000256" key="8">
    <source>
        <dbReference type="ARBA" id="ARBA00023029"/>
    </source>
</evidence>
<dbReference type="GO" id="GO:0005509">
    <property type="term" value="F:calcium ion binding"/>
    <property type="evidence" value="ECO:0007669"/>
    <property type="project" value="InterPro"/>
</dbReference>
<evidence type="ECO:0000256" key="4">
    <source>
        <dbReference type="ARBA" id="ARBA00022723"/>
    </source>
</evidence>
<dbReference type="VEuPathDB" id="PlasmoDB:PVPCR_1304740"/>
<accession>A0A6V7TCL0</accession>
<keyword evidence="4" id="KW-0479">Metal-binding</keyword>
<evidence type="ECO:0000256" key="5">
    <source>
        <dbReference type="ARBA" id="ARBA00022737"/>
    </source>
</evidence>
<evidence type="ECO:0000256" key="3">
    <source>
        <dbReference type="ARBA" id="ARBA00006559"/>
    </source>
</evidence>
<dbReference type="GO" id="GO:0005524">
    <property type="term" value="F:ATP binding"/>
    <property type="evidence" value="ECO:0007669"/>
    <property type="project" value="InterPro"/>
</dbReference>
<dbReference type="SMART" id="SM00054">
    <property type="entry name" value="EFh"/>
    <property type="match status" value="4"/>
</dbReference>
<dbReference type="GO" id="GO:0000228">
    <property type="term" value="C:nuclear chromosome"/>
    <property type="evidence" value="ECO:0007669"/>
    <property type="project" value="TreeGrafter"/>
</dbReference>
<feature type="domain" description="EF-hand" evidence="15">
    <location>
        <begin position="59"/>
        <end position="94"/>
    </location>
</feature>
<dbReference type="InterPro" id="IPR002815">
    <property type="entry name" value="Spo11/TopoVI_A"/>
</dbReference>
<keyword evidence="5" id="KW-0677">Repeat</keyword>
<dbReference type="CDD" id="cd00223">
    <property type="entry name" value="TOPRIM_TopoIIB_SPO"/>
    <property type="match status" value="1"/>
</dbReference>
<gene>
    <name evidence="16" type="ORF">PVPCR_1304740</name>
</gene>
<dbReference type="CDD" id="cd00051">
    <property type="entry name" value="EFh"/>
    <property type="match status" value="2"/>
</dbReference>
<dbReference type="Proteomes" id="UP000515268">
    <property type="component" value="Chromosome PVPCR_13"/>
</dbReference>
<feature type="domain" description="EF-hand" evidence="15">
    <location>
        <begin position="132"/>
        <end position="167"/>
    </location>
</feature>
<comment type="catalytic activity">
    <reaction evidence="1 13">
        <text>ATP-dependent breakage, passage and rejoining of double-stranded DNA.</text>
        <dbReference type="EC" id="5.6.2.2"/>
    </reaction>
</comment>
<comment type="similarity">
    <text evidence="3 13">Belongs to the TOP6A family.</text>
</comment>
<keyword evidence="6" id="KW-0106">Calcium</keyword>
<dbReference type="Pfam" id="PF04406">
    <property type="entry name" value="TP6A_N"/>
    <property type="match status" value="1"/>
</dbReference>
<dbReference type="OrthoDB" id="5377392at2759"/>
<dbReference type="GO" id="GO:0003918">
    <property type="term" value="F:DNA topoisomerase type II (double strand cut, ATP-hydrolyzing) activity"/>
    <property type="evidence" value="ECO:0007669"/>
    <property type="project" value="UniProtKB-UniRule"/>
</dbReference>
<dbReference type="SUPFAM" id="SSF47473">
    <property type="entry name" value="EF-hand"/>
    <property type="match status" value="1"/>
</dbReference>
<dbReference type="PROSITE" id="PS00018">
    <property type="entry name" value="EF_HAND_1"/>
    <property type="match status" value="1"/>
</dbReference>
<reference evidence="16 17" key="1">
    <citation type="submission" date="2020-08" db="EMBL/GenBank/DDBJ databases">
        <authorList>
            <person name="Ramaprasad A."/>
        </authorList>
    </citation>
    <scope>NUCLEOTIDE SEQUENCE [LARGE SCALE GENOMIC DNA]</scope>
</reference>
<dbReference type="Pfam" id="PF21180">
    <property type="entry name" value="TOP6A-Spo11_Toprim"/>
    <property type="match status" value="1"/>
</dbReference>
<evidence type="ECO:0000256" key="2">
    <source>
        <dbReference type="ARBA" id="ARBA00001946"/>
    </source>
</evidence>
<keyword evidence="10 13" id="KW-0413">Isomerase</keyword>
<evidence type="ECO:0000313" key="16">
    <source>
        <dbReference type="EMBL" id="CAD2112017.1"/>
    </source>
</evidence>
<evidence type="ECO:0000256" key="10">
    <source>
        <dbReference type="ARBA" id="ARBA00023235"/>
    </source>
</evidence>
<feature type="transmembrane region" description="Helical" evidence="14">
    <location>
        <begin position="7"/>
        <end position="26"/>
    </location>
</feature>
<keyword evidence="9 13" id="KW-0238">DNA-binding</keyword>
<keyword evidence="14" id="KW-0812">Transmembrane</keyword>
<dbReference type="PRINTS" id="PR01550">
    <property type="entry name" value="TOP6AFAMILY"/>
</dbReference>
<comment type="catalytic activity">
    <reaction evidence="11">
        <text>L-threonyl-[protein] + ATP = O-phospho-L-threonyl-[protein] + ADP + H(+)</text>
        <dbReference type="Rhea" id="RHEA:46608"/>
        <dbReference type="Rhea" id="RHEA-COMP:11060"/>
        <dbReference type="Rhea" id="RHEA-COMP:11605"/>
        <dbReference type="ChEBI" id="CHEBI:15378"/>
        <dbReference type="ChEBI" id="CHEBI:30013"/>
        <dbReference type="ChEBI" id="CHEBI:30616"/>
        <dbReference type="ChEBI" id="CHEBI:61977"/>
        <dbReference type="ChEBI" id="CHEBI:456216"/>
        <dbReference type="EC" id="2.7.11.1"/>
    </reaction>
</comment>